<reference evidence="1" key="2">
    <citation type="submission" date="2023-06" db="EMBL/GenBank/DDBJ databases">
        <authorList>
            <person name="Ma L."/>
            <person name="Liu K.-W."/>
            <person name="Li Z."/>
            <person name="Hsiao Y.-Y."/>
            <person name="Qi Y."/>
            <person name="Fu T."/>
            <person name="Tang G."/>
            <person name="Zhang D."/>
            <person name="Sun W.-H."/>
            <person name="Liu D.-K."/>
            <person name="Li Y."/>
            <person name="Chen G.-Z."/>
            <person name="Liu X.-D."/>
            <person name="Liao X.-Y."/>
            <person name="Jiang Y.-T."/>
            <person name="Yu X."/>
            <person name="Hao Y."/>
            <person name="Huang J."/>
            <person name="Zhao X.-W."/>
            <person name="Ke S."/>
            <person name="Chen Y.-Y."/>
            <person name="Wu W.-L."/>
            <person name="Hsu J.-L."/>
            <person name="Lin Y.-F."/>
            <person name="Huang M.-D."/>
            <person name="Li C.-Y."/>
            <person name="Huang L."/>
            <person name="Wang Z.-W."/>
            <person name="Zhao X."/>
            <person name="Zhong W.-Y."/>
            <person name="Peng D.-H."/>
            <person name="Ahmad S."/>
            <person name="Lan S."/>
            <person name="Zhang J.-S."/>
            <person name="Tsai W.-C."/>
            <person name="Van De Peer Y."/>
            <person name="Liu Z.-J."/>
        </authorList>
    </citation>
    <scope>NUCLEOTIDE SEQUENCE</scope>
    <source>
        <strain evidence="1">CP</strain>
        <tissue evidence="1">Leaves</tissue>
    </source>
</reference>
<keyword evidence="2" id="KW-1185">Reference proteome</keyword>
<evidence type="ECO:0000313" key="2">
    <source>
        <dbReference type="Proteomes" id="UP001180020"/>
    </source>
</evidence>
<evidence type="ECO:0008006" key="3">
    <source>
        <dbReference type="Google" id="ProtNLM"/>
    </source>
</evidence>
<dbReference type="PANTHER" id="PTHR45085">
    <property type="entry name" value="F21J9.14"/>
    <property type="match status" value="1"/>
</dbReference>
<reference evidence="1" key="1">
    <citation type="journal article" date="2023" name="Nat. Commun.">
        <title>Diploid and tetraploid genomes of Acorus and the evolution of monocots.</title>
        <authorList>
            <person name="Ma L."/>
            <person name="Liu K.W."/>
            <person name="Li Z."/>
            <person name="Hsiao Y.Y."/>
            <person name="Qi Y."/>
            <person name="Fu T."/>
            <person name="Tang G.D."/>
            <person name="Zhang D."/>
            <person name="Sun W.H."/>
            <person name="Liu D.K."/>
            <person name="Li Y."/>
            <person name="Chen G.Z."/>
            <person name="Liu X.D."/>
            <person name="Liao X.Y."/>
            <person name="Jiang Y.T."/>
            <person name="Yu X."/>
            <person name="Hao Y."/>
            <person name="Huang J."/>
            <person name="Zhao X.W."/>
            <person name="Ke S."/>
            <person name="Chen Y.Y."/>
            <person name="Wu W.L."/>
            <person name="Hsu J.L."/>
            <person name="Lin Y.F."/>
            <person name="Huang M.D."/>
            <person name="Li C.Y."/>
            <person name="Huang L."/>
            <person name="Wang Z.W."/>
            <person name="Zhao X."/>
            <person name="Zhong W.Y."/>
            <person name="Peng D.H."/>
            <person name="Ahmad S."/>
            <person name="Lan S."/>
            <person name="Zhang J.S."/>
            <person name="Tsai W.C."/>
            <person name="Van de Peer Y."/>
            <person name="Liu Z.J."/>
        </authorList>
    </citation>
    <scope>NUCLEOTIDE SEQUENCE</scope>
    <source>
        <strain evidence="1">CP</strain>
    </source>
</reference>
<evidence type="ECO:0000313" key="1">
    <source>
        <dbReference type="EMBL" id="KAK1324792.1"/>
    </source>
</evidence>
<dbReference type="Gene3D" id="3.40.50.150">
    <property type="entry name" value="Vaccinia Virus protein VP39"/>
    <property type="match status" value="1"/>
</dbReference>
<dbReference type="InterPro" id="IPR029063">
    <property type="entry name" value="SAM-dependent_MTases_sf"/>
</dbReference>
<dbReference type="PANTHER" id="PTHR45085:SF3">
    <property type="entry name" value="S-ADENOSYL-L-METHIONINE-DEPENDENT METHYLTRANSFERASES SUPERFAMILY PROTEIN"/>
    <property type="match status" value="1"/>
</dbReference>
<comment type="caution">
    <text evidence="1">The sequence shown here is derived from an EMBL/GenBank/DDBJ whole genome shotgun (WGS) entry which is preliminary data.</text>
</comment>
<sequence length="237" mass="26016">MERSIQTLLNRISIASVAVATATLLFSLSDTSITCDHRRNHPHQTLTLALTRFPRSSCESNGRILLSPDEQLRRLRSTNTWRKKVDSSSVIFGLVRDLGFLTNQSKVLCISAGAGHEVDALRGSGVRDVTGVEVFDSPPLVSRADPHNLPFFDGVFDVGYSSGLDEALFPTRFASEMERTVRIGGVCVVVVGRRSAEEELRVVKDLFRKSSFVVAQNVTLAGVEMVALLMRRNAVLA</sequence>
<organism evidence="1 2">
    <name type="scientific">Acorus calamus</name>
    <name type="common">Sweet flag</name>
    <dbReference type="NCBI Taxonomy" id="4465"/>
    <lineage>
        <taxon>Eukaryota</taxon>
        <taxon>Viridiplantae</taxon>
        <taxon>Streptophyta</taxon>
        <taxon>Embryophyta</taxon>
        <taxon>Tracheophyta</taxon>
        <taxon>Spermatophyta</taxon>
        <taxon>Magnoliopsida</taxon>
        <taxon>Liliopsida</taxon>
        <taxon>Acoraceae</taxon>
        <taxon>Acorus</taxon>
    </lineage>
</organism>
<accession>A0AAV9FG77</accession>
<proteinExistence type="predicted"/>
<protein>
    <recommendedName>
        <fullName evidence="3">Methyltransferase type 11 domain-containing protein</fullName>
    </recommendedName>
</protein>
<gene>
    <name evidence="1" type="ORF">QJS10_CPA01g01064</name>
</gene>
<dbReference type="SUPFAM" id="SSF53335">
    <property type="entry name" value="S-adenosyl-L-methionine-dependent methyltransferases"/>
    <property type="match status" value="1"/>
</dbReference>
<dbReference type="AlphaFoldDB" id="A0AAV9FG77"/>
<dbReference type="EMBL" id="JAUJYO010000001">
    <property type="protein sequence ID" value="KAK1324792.1"/>
    <property type="molecule type" value="Genomic_DNA"/>
</dbReference>
<name>A0AAV9FG77_ACOCL</name>
<dbReference type="Proteomes" id="UP001180020">
    <property type="component" value="Unassembled WGS sequence"/>
</dbReference>